<organism evidence="2 3">
    <name type="scientific">Roseateles puraquae</name>
    <dbReference type="NCBI Taxonomy" id="431059"/>
    <lineage>
        <taxon>Bacteria</taxon>
        <taxon>Pseudomonadati</taxon>
        <taxon>Pseudomonadota</taxon>
        <taxon>Betaproteobacteria</taxon>
        <taxon>Burkholderiales</taxon>
        <taxon>Sphaerotilaceae</taxon>
        <taxon>Roseateles</taxon>
    </lineage>
</organism>
<dbReference type="AlphaFoldDB" id="A0A254N120"/>
<protein>
    <recommendedName>
        <fullName evidence="1">Ice-binding protein C-terminal domain-containing protein</fullName>
    </recommendedName>
</protein>
<evidence type="ECO:0000259" key="1">
    <source>
        <dbReference type="Pfam" id="PF07589"/>
    </source>
</evidence>
<dbReference type="InterPro" id="IPR013424">
    <property type="entry name" value="Ice-binding_C"/>
</dbReference>
<comment type="caution">
    <text evidence="2">The sequence shown here is derived from an EMBL/GenBank/DDBJ whole genome shotgun (WGS) entry which is preliminary data.</text>
</comment>
<feature type="domain" description="Ice-binding protein C-terminal" evidence="1">
    <location>
        <begin position="244"/>
        <end position="266"/>
    </location>
</feature>
<accession>A0A254N120</accession>
<evidence type="ECO:0000313" key="3">
    <source>
        <dbReference type="Proteomes" id="UP000197446"/>
    </source>
</evidence>
<proteinExistence type="predicted"/>
<keyword evidence="3" id="KW-1185">Reference proteome</keyword>
<dbReference type="NCBIfam" id="TIGR02595">
    <property type="entry name" value="PEP_CTERM"/>
    <property type="match status" value="1"/>
</dbReference>
<dbReference type="Proteomes" id="UP000197446">
    <property type="component" value="Unassembled WGS sequence"/>
</dbReference>
<sequence>MSVTGRGAASMRVIVSCGCTRAPPHLGEGGPVRLEDEAALALAGRTFGCTHRGLVMQRFAFPTALALAAALLAAPALAANPGPFGTGLDASGAQLAQDAVDPHYVIVGSSVFGPAAYAKRSGAPIDNLAWVNDSANSTWLVPAVDFFFADQPGITDTITYRTQFDLSAFSAPGWRIDGRWAADDSGLTIRLNGVVVPGLAVAQADRWTTFNITSGILPGLNTLEFTTASTVSPTGLRVEMTTSPVPEPGTWLLMGAGLGLVALRRRGGAQ</sequence>
<dbReference type="EMBL" id="NISI01000011">
    <property type="protein sequence ID" value="OWR01959.1"/>
    <property type="molecule type" value="Genomic_DNA"/>
</dbReference>
<name>A0A254N120_9BURK</name>
<gene>
    <name evidence="2" type="ORF">CDO81_21760</name>
</gene>
<dbReference type="Pfam" id="PF07589">
    <property type="entry name" value="PEP-CTERM"/>
    <property type="match status" value="1"/>
</dbReference>
<reference evidence="2 3" key="1">
    <citation type="journal article" date="2007" name="Int. J. Syst. Evol. Microbiol.">
        <title>Description of Pelomonas aquatica sp. nov. and Pelomonas puraquae sp. nov., isolated from industrial and haemodialysis water.</title>
        <authorList>
            <person name="Gomila M."/>
            <person name="Bowien B."/>
            <person name="Falsen E."/>
            <person name="Moore E.R."/>
            <person name="Lalucat J."/>
        </authorList>
    </citation>
    <scope>NUCLEOTIDE SEQUENCE [LARGE SCALE GENOMIC DNA]</scope>
    <source>
        <strain evidence="2 3">CCUG 52769</strain>
    </source>
</reference>
<evidence type="ECO:0000313" key="2">
    <source>
        <dbReference type="EMBL" id="OWR01959.1"/>
    </source>
</evidence>